<accession>A0A4C1SCE6</accession>
<dbReference type="AlphaFoldDB" id="A0A4C1SCE6"/>
<dbReference type="STRING" id="151549.A0A4C1SCE6"/>
<dbReference type="Gene3D" id="3.30.420.10">
    <property type="entry name" value="Ribonuclease H-like superfamily/Ribonuclease H"/>
    <property type="match status" value="1"/>
</dbReference>
<evidence type="ECO:0000259" key="2">
    <source>
        <dbReference type="Pfam" id="PF00075"/>
    </source>
</evidence>
<dbReference type="EMBL" id="BGZK01003312">
    <property type="protein sequence ID" value="GBO99848.1"/>
    <property type="molecule type" value="Genomic_DNA"/>
</dbReference>
<comment type="caution">
    <text evidence="5">The sequence shown here is derived from an EMBL/GenBank/DDBJ whole genome shotgun (WGS) entry which is preliminary data.</text>
</comment>
<dbReference type="InterPro" id="IPR036397">
    <property type="entry name" value="RNaseH_sf"/>
</dbReference>
<feature type="compositionally biased region" description="Pro residues" evidence="1">
    <location>
        <begin position="560"/>
        <end position="571"/>
    </location>
</feature>
<dbReference type="SUPFAM" id="SSF56219">
    <property type="entry name" value="DNase I-like"/>
    <property type="match status" value="1"/>
</dbReference>
<evidence type="ECO:0000256" key="1">
    <source>
        <dbReference type="SAM" id="MobiDB-lite"/>
    </source>
</evidence>
<dbReference type="OrthoDB" id="411871at2759"/>
<dbReference type="InterPro" id="IPR005135">
    <property type="entry name" value="Endo/exonuclease/phosphatase"/>
</dbReference>
<dbReference type="Gene3D" id="3.60.10.10">
    <property type="entry name" value="Endonuclease/exonuclease/phosphatase"/>
    <property type="match status" value="1"/>
</dbReference>
<dbReference type="PANTHER" id="PTHR19446">
    <property type="entry name" value="REVERSE TRANSCRIPTASES"/>
    <property type="match status" value="1"/>
</dbReference>
<dbReference type="SUPFAM" id="SSF56672">
    <property type="entry name" value="DNA/RNA polymerases"/>
    <property type="match status" value="1"/>
</dbReference>
<dbReference type="InterPro" id="IPR002156">
    <property type="entry name" value="RNaseH_domain"/>
</dbReference>
<organism evidence="5 6">
    <name type="scientific">Eumeta variegata</name>
    <name type="common">Bagworm moth</name>
    <name type="synonym">Eumeta japonica</name>
    <dbReference type="NCBI Taxonomy" id="151549"/>
    <lineage>
        <taxon>Eukaryota</taxon>
        <taxon>Metazoa</taxon>
        <taxon>Ecdysozoa</taxon>
        <taxon>Arthropoda</taxon>
        <taxon>Hexapoda</taxon>
        <taxon>Insecta</taxon>
        <taxon>Pterygota</taxon>
        <taxon>Neoptera</taxon>
        <taxon>Endopterygota</taxon>
        <taxon>Lepidoptera</taxon>
        <taxon>Glossata</taxon>
        <taxon>Ditrysia</taxon>
        <taxon>Tineoidea</taxon>
        <taxon>Psychidae</taxon>
        <taxon>Oiketicinae</taxon>
        <taxon>Eumeta</taxon>
    </lineage>
</organism>
<dbReference type="GO" id="GO:0071897">
    <property type="term" value="P:DNA biosynthetic process"/>
    <property type="evidence" value="ECO:0007669"/>
    <property type="project" value="UniProtKB-ARBA"/>
</dbReference>
<dbReference type="GO" id="GO:0004523">
    <property type="term" value="F:RNA-DNA hybrid ribonuclease activity"/>
    <property type="evidence" value="ECO:0007669"/>
    <property type="project" value="InterPro"/>
</dbReference>
<feature type="domain" description="Endonuclease/exonuclease/phosphatase" evidence="4">
    <location>
        <begin position="97"/>
        <end position="173"/>
    </location>
</feature>
<name>A0A4C1SCE6_EUMVA</name>
<dbReference type="Pfam" id="PF00078">
    <property type="entry name" value="RVT_1"/>
    <property type="match status" value="1"/>
</dbReference>
<protein>
    <submittedName>
        <fullName evidence="5">115 kDa protein in type-1 retrotransposable element R1DM</fullName>
    </submittedName>
</protein>
<evidence type="ECO:0000313" key="5">
    <source>
        <dbReference type="EMBL" id="GBO99848.1"/>
    </source>
</evidence>
<dbReference type="InterPro" id="IPR000477">
    <property type="entry name" value="RT_dom"/>
</dbReference>
<gene>
    <name evidence="5" type="ORF">EVAR_90709_1</name>
</gene>
<dbReference type="Pfam" id="PF14529">
    <property type="entry name" value="Exo_endo_phos_2"/>
    <property type="match status" value="1"/>
</dbReference>
<feature type="region of interest" description="Disordered" evidence="1">
    <location>
        <begin position="366"/>
        <end position="387"/>
    </location>
</feature>
<reference evidence="5 6" key="1">
    <citation type="journal article" date="2019" name="Commun. Biol.">
        <title>The bagworm genome reveals a unique fibroin gene that provides high tensile strength.</title>
        <authorList>
            <person name="Kono N."/>
            <person name="Nakamura H."/>
            <person name="Ohtoshi R."/>
            <person name="Tomita M."/>
            <person name="Numata K."/>
            <person name="Arakawa K."/>
        </authorList>
    </citation>
    <scope>NUCLEOTIDE SEQUENCE [LARGE SCALE GENOMIC DNA]</scope>
</reference>
<dbReference type="GO" id="GO:0042575">
    <property type="term" value="C:DNA polymerase complex"/>
    <property type="evidence" value="ECO:0007669"/>
    <property type="project" value="UniProtKB-ARBA"/>
</dbReference>
<evidence type="ECO:0000313" key="6">
    <source>
        <dbReference type="Proteomes" id="UP000299102"/>
    </source>
</evidence>
<evidence type="ECO:0000259" key="4">
    <source>
        <dbReference type="Pfam" id="PF14529"/>
    </source>
</evidence>
<dbReference type="InterPro" id="IPR043502">
    <property type="entry name" value="DNA/RNA_pol_sf"/>
</dbReference>
<dbReference type="InterPro" id="IPR012337">
    <property type="entry name" value="RNaseH-like_sf"/>
</dbReference>
<feature type="domain" description="Reverse transcriptase" evidence="3">
    <location>
        <begin position="454"/>
        <end position="519"/>
    </location>
</feature>
<dbReference type="GO" id="GO:0003676">
    <property type="term" value="F:nucleic acid binding"/>
    <property type="evidence" value="ECO:0007669"/>
    <property type="project" value="InterPro"/>
</dbReference>
<proteinExistence type="predicted"/>
<dbReference type="Pfam" id="PF00075">
    <property type="entry name" value="RNase_H"/>
    <property type="match status" value="1"/>
</dbReference>
<dbReference type="Proteomes" id="UP000299102">
    <property type="component" value="Unassembled WGS sequence"/>
</dbReference>
<feature type="domain" description="RNase H type-1" evidence="2">
    <location>
        <begin position="806"/>
        <end position="837"/>
    </location>
</feature>
<dbReference type="InterPro" id="IPR036691">
    <property type="entry name" value="Endo/exonu/phosph_ase_sf"/>
</dbReference>
<sequence length="1102" mass="123331">MQSNLQRSKLATTELLVEAARRKIAVAIVQEPYIGNIGELRRYPGCRVVQKTAPRRGPVKAAIMVLSSDVDVEEDQTLNGENVAAAVIKAGNCRIGVVSVYFEGDMPIGPYLDRVRYVCSKLGTDKIILGGDVNAWSVWWGSERNDARGVDLCDFLDSEGLHILNEGNTPTFEVVRDVTSSDHNAVTFAVRVEGRSGPRPLSGTRVYNTAKARWSEFAAAMDAALNERTLTTEMVKSVGSCDQLDEVVETYTECIRQACDAAIPRKSSNTRGLKPPWWSPELEGLKRDARTKKRRIRNAAPGRREYVVGEYVQAREVYERAVAEAQTTSWKRFCSAQDGEPVGRHLQGHQGNGKNREDVLLKLTRDKRRTDGSSQPPEASGDLPGVDPPFTGAEVRFALKAFHPRKAPGIDGFTSDICQAAIFRDLGLFLAMANKCLELGYFPRAWKVAAIKVIPKPGKEDYTRPKSYRPIGLLPVLGKTVERMLVGRLQWHLMPKLQATQYGFTPQRGTEDALYDLMTHIYQELNLKKDHINGVIGHRGRLRQRVVAGVGDPAARPWLPGEPPWPGPRLPSGPGGSRQAFADNVVLMFSGQSASSIEEEANRALARVHCWGVRNKLSPSGQGDVGSESGDREDHIHYRDRAYRSVRFVRLGTGDEEARRAKMLDAVQRSVALKACRAHRTVSLHSALILARLLPLDIRVRKWPGYTRLSAERFRGHFVDRELETRVFRRFASPAHVPEIGYESVEDLDPRRWTVSPSSGRAFSPTVAVSKAKSGGPDGVLPGGIGRPKTYHPLAHEARRDISEIVAEGRAVRLFWVRAHAGIAGNERADELARRAALTKKTAADYDRFPLSYAKRVIRAASLEEWQERYAEGGTGEITKCFFPRVEQAYRVLRKTEMTSHLAQTLTGHGGFSQYLHRFKLKDSPYCACDPAKIQDVLHVLEECPMFLRERVALETEIGVIVGRGEFPAIIEDDRKREKRSTTPILRHRLERPTEGACLLTSGFFRGPFLRNRENCENHVATRSQFPRSQNIQHTLANCARRGRTDSRVGLTSTTSGSRNITRKPFREQALPDRWPLVPDFSGAYFRRYRFSPVGIRAKLRH</sequence>
<dbReference type="SUPFAM" id="SSF53098">
    <property type="entry name" value="Ribonuclease H-like"/>
    <property type="match status" value="1"/>
</dbReference>
<evidence type="ECO:0000259" key="3">
    <source>
        <dbReference type="Pfam" id="PF00078"/>
    </source>
</evidence>
<feature type="region of interest" description="Disordered" evidence="1">
    <location>
        <begin position="553"/>
        <end position="576"/>
    </location>
</feature>
<keyword evidence="6" id="KW-1185">Reference proteome</keyword>